<feature type="region of interest" description="Disordered" evidence="1">
    <location>
        <begin position="26"/>
        <end position="65"/>
    </location>
</feature>
<dbReference type="Pfam" id="PF01391">
    <property type="entry name" value="Collagen"/>
    <property type="match status" value="1"/>
</dbReference>
<evidence type="ECO:0000256" key="1">
    <source>
        <dbReference type="SAM" id="MobiDB-lite"/>
    </source>
</evidence>
<name>A0ABS3G7V6_9FLAO</name>
<protein>
    <submittedName>
        <fullName evidence="3">Collagen-like protein</fullName>
    </submittedName>
</protein>
<keyword evidence="4" id="KW-1185">Reference proteome</keyword>
<feature type="compositionally biased region" description="Low complexity" evidence="1">
    <location>
        <begin position="29"/>
        <end position="58"/>
    </location>
</feature>
<comment type="caution">
    <text evidence="3">The sequence shown here is derived from an EMBL/GenBank/DDBJ whole genome shotgun (WGS) entry which is preliminary data.</text>
</comment>
<dbReference type="RefSeq" id="WP_207035656.1">
    <property type="nucleotide sequence ID" value="NZ_JAFLNL010000010.1"/>
</dbReference>
<feature type="signal peptide" evidence="2">
    <location>
        <begin position="1"/>
        <end position="24"/>
    </location>
</feature>
<feature type="chain" id="PRO_5046188554" evidence="2">
    <location>
        <begin position="25"/>
        <end position="193"/>
    </location>
</feature>
<dbReference type="InterPro" id="IPR008160">
    <property type="entry name" value="Collagen"/>
</dbReference>
<organism evidence="3 4">
    <name type="scientific">Flagellimonas aurea</name>
    <dbReference type="NCBI Taxonomy" id="2915619"/>
    <lineage>
        <taxon>Bacteria</taxon>
        <taxon>Pseudomonadati</taxon>
        <taxon>Bacteroidota</taxon>
        <taxon>Flavobacteriia</taxon>
        <taxon>Flavobacteriales</taxon>
        <taxon>Flavobacteriaceae</taxon>
        <taxon>Flagellimonas</taxon>
    </lineage>
</organism>
<proteinExistence type="predicted"/>
<evidence type="ECO:0000313" key="4">
    <source>
        <dbReference type="Proteomes" id="UP000664044"/>
    </source>
</evidence>
<dbReference type="Proteomes" id="UP000664044">
    <property type="component" value="Unassembled WGS sequence"/>
</dbReference>
<evidence type="ECO:0000256" key="2">
    <source>
        <dbReference type="SAM" id="SignalP"/>
    </source>
</evidence>
<dbReference type="PROSITE" id="PS51257">
    <property type="entry name" value="PROKAR_LIPOPROTEIN"/>
    <property type="match status" value="1"/>
</dbReference>
<reference evidence="3 4" key="1">
    <citation type="submission" date="2021-03" db="EMBL/GenBank/DDBJ databases">
        <title>Muricauda lutimaris sp. nov. and Muricauda ruestringensis sp. nov, two marine members of the Flavobacteriaceae isolated from deep sea sediments of Western Pacific.</title>
        <authorList>
            <person name="Zhao S."/>
            <person name="Liu R."/>
        </authorList>
    </citation>
    <scope>NUCLEOTIDE SEQUENCE [LARGE SCALE GENOMIC DNA]</scope>
    <source>
        <strain evidence="3 4">BC31-1-A7</strain>
    </source>
</reference>
<dbReference type="PANTHER" id="PTHR24637">
    <property type="entry name" value="COLLAGEN"/>
    <property type="match status" value="1"/>
</dbReference>
<sequence length="193" mass="20982">MKTSLFIKTTIIILLASLFIGCSAEDGEQGPTGPQGAQGEQGPQGAQGEQGPTGPQGEPGEDGNANVIASEWIPEQFSNNIVSYTQFYIEDEAFTSDILNSGTVLVYGRDGASVVPIPVVFNNQTYYFVLPETLGEIIFVARSVDNSTTAFTIFTDFRYVIIPASNTTTKNGQTINFNKMTYYEVMDHFGLSY</sequence>
<evidence type="ECO:0000313" key="3">
    <source>
        <dbReference type="EMBL" id="MBO0355500.1"/>
    </source>
</evidence>
<dbReference type="EMBL" id="JAFLNL010000010">
    <property type="protein sequence ID" value="MBO0355500.1"/>
    <property type="molecule type" value="Genomic_DNA"/>
</dbReference>
<keyword evidence="2" id="KW-0732">Signal</keyword>
<dbReference type="Gene3D" id="1.20.5.320">
    <property type="entry name" value="6-Phosphogluconate Dehydrogenase, domain 3"/>
    <property type="match status" value="1"/>
</dbReference>
<dbReference type="PANTHER" id="PTHR24637:SF421">
    <property type="entry name" value="CUTICLE COLLAGEN DPY-2"/>
    <property type="match status" value="1"/>
</dbReference>
<accession>A0ABS3G7V6</accession>
<gene>
    <name evidence="3" type="ORF">J0656_15885</name>
</gene>